<dbReference type="PANTHER" id="PTHR39290:SF6">
    <property type="entry name" value="S-ADENOSYL-L-METHIONINE-DEPENDENT METHYLTRANSFERASES SUPERFAMILY PROTEIN"/>
    <property type="match status" value="1"/>
</dbReference>
<organism evidence="1">
    <name type="scientific">Ditylum brightwellii</name>
    <dbReference type="NCBI Taxonomy" id="49249"/>
    <lineage>
        <taxon>Eukaryota</taxon>
        <taxon>Sar</taxon>
        <taxon>Stramenopiles</taxon>
        <taxon>Ochrophyta</taxon>
        <taxon>Bacillariophyta</taxon>
        <taxon>Mediophyceae</taxon>
        <taxon>Lithodesmiophycidae</taxon>
        <taxon>Lithodesmiales</taxon>
        <taxon>Lithodesmiaceae</taxon>
        <taxon>Ditylum</taxon>
    </lineage>
</organism>
<dbReference type="SUPFAM" id="SSF53335">
    <property type="entry name" value="S-adenosyl-L-methionine-dependent methyltransferases"/>
    <property type="match status" value="1"/>
</dbReference>
<evidence type="ECO:0008006" key="2">
    <source>
        <dbReference type="Google" id="ProtNLM"/>
    </source>
</evidence>
<reference evidence="1" key="1">
    <citation type="submission" date="2021-01" db="EMBL/GenBank/DDBJ databases">
        <authorList>
            <person name="Corre E."/>
            <person name="Pelletier E."/>
            <person name="Niang G."/>
            <person name="Scheremetjew M."/>
            <person name="Finn R."/>
            <person name="Kale V."/>
            <person name="Holt S."/>
            <person name="Cochrane G."/>
            <person name="Meng A."/>
            <person name="Brown T."/>
            <person name="Cohen L."/>
        </authorList>
    </citation>
    <scope>NUCLEOTIDE SEQUENCE</scope>
    <source>
        <strain evidence="1">Pop2</strain>
    </source>
</reference>
<dbReference type="AlphaFoldDB" id="A0A7S2ELR4"/>
<evidence type="ECO:0000313" key="1">
    <source>
        <dbReference type="EMBL" id="CAD9342405.1"/>
    </source>
</evidence>
<protein>
    <recommendedName>
        <fullName evidence="2">Methyltransferase domain-containing protein</fullName>
    </recommendedName>
</protein>
<sequence>MSRVAYGEGVTAQMREDFLVKYGCSAYTDEILAYLVENLAFQRGIIEVGAGNGQWARALSDRYDEHIQKPEQREQIRKNFDFILPYDDKTSLPLSPQIYHKHTKPAALYFHPDVRTSDSANSMLRKWENRGRVLLLVYPPPGPMALETVKTYVNVCPERNDLVVYVGEGKGGANGNDELFDYWLNSGEWAVVKIMDVRPSPGGKGFEKMFVLKRVRTGEESV</sequence>
<proteinExistence type="predicted"/>
<gene>
    <name evidence="1" type="ORF">DBRI1063_LOCUS17307</name>
</gene>
<dbReference type="InterPro" id="IPR029063">
    <property type="entry name" value="SAM-dependent_MTases_sf"/>
</dbReference>
<dbReference type="PANTHER" id="PTHR39290">
    <property type="entry name" value="C3H1-TYPE DOMAIN-CONTAINING PROTEIN-RELATED"/>
    <property type="match status" value="1"/>
</dbReference>
<accession>A0A7S2ELR4</accession>
<name>A0A7S2ELR4_9STRA</name>
<dbReference type="EMBL" id="HBGN01026846">
    <property type="protein sequence ID" value="CAD9342405.1"/>
    <property type="molecule type" value="Transcribed_RNA"/>
</dbReference>